<dbReference type="HAMAP" id="MF_02004">
    <property type="entry name" value="Val_tRNA_synth_type1"/>
    <property type="match status" value="1"/>
</dbReference>
<keyword evidence="7 9" id="KW-0030">Aminoacyl-tRNA synthetase</keyword>
<evidence type="ECO:0000256" key="8">
    <source>
        <dbReference type="ARBA" id="ARBA00047552"/>
    </source>
</evidence>
<comment type="subunit">
    <text evidence="9">Monomer.</text>
</comment>
<feature type="short sequence motif" description="'HIGH' region" evidence="9">
    <location>
        <begin position="43"/>
        <end position="53"/>
    </location>
</feature>
<evidence type="ECO:0000256" key="2">
    <source>
        <dbReference type="ARBA" id="ARBA00022598"/>
    </source>
</evidence>
<dbReference type="SUPFAM" id="SSF50677">
    <property type="entry name" value="ValRS/IleRS/LeuRS editing domain"/>
    <property type="match status" value="1"/>
</dbReference>
<evidence type="ECO:0000256" key="1">
    <source>
        <dbReference type="ARBA" id="ARBA00022490"/>
    </source>
</evidence>
<feature type="domain" description="Methionyl/Valyl/Leucyl/Isoleucyl-tRNA synthetase anticodon-binding" evidence="11">
    <location>
        <begin position="603"/>
        <end position="739"/>
    </location>
</feature>
<evidence type="ECO:0000313" key="13">
    <source>
        <dbReference type="EMBL" id="QIQ09859.1"/>
    </source>
</evidence>
<keyword evidence="5 9" id="KW-0648">Protein biosynthesis</keyword>
<dbReference type="InterPro" id="IPR010978">
    <property type="entry name" value="tRNA-bd_arm"/>
</dbReference>
<comment type="domain">
    <text evidence="9">The C-terminal coiled-coil domain is crucial for aminoacylation activity.</text>
</comment>
<dbReference type="CDD" id="cd07962">
    <property type="entry name" value="Anticodon_Ia_Val"/>
    <property type="match status" value="1"/>
</dbReference>
<dbReference type="Pfam" id="PF08264">
    <property type="entry name" value="Anticodon_1"/>
    <property type="match status" value="1"/>
</dbReference>
<evidence type="ECO:0000256" key="3">
    <source>
        <dbReference type="ARBA" id="ARBA00022741"/>
    </source>
</evidence>
<evidence type="ECO:0000256" key="5">
    <source>
        <dbReference type="ARBA" id="ARBA00022917"/>
    </source>
</evidence>
<dbReference type="PRINTS" id="PR00986">
    <property type="entry name" value="TRNASYNTHVAL"/>
</dbReference>
<dbReference type="GO" id="GO:0005829">
    <property type="term" value="C:cytosol"/>
    <property type="evidence" value="ECO:0007669"/>
    <property type="project" value="TreeGrafter"/>
</dbReference>
<dbReference type="InterPro" id="IPR019499">
    <property type="entry name" value="Val-tRNA_synth_tRNA-bd"/>
</dbReference>
<dbReference type="InterPro" id="IPR002300">
    <property type="entry name" value="aa-tRNA-synth_Ia"/>
</dbReference>
<comment type="catalytic activity">
    <reaction evidence="8 9">
        <text>tRNA(Val) + L-valine + ATP = L-valyl-tRNA(Val) + AMP + diphosphate</text>
        <dbReference type="Rhea" id="RHEA:10704"/>
        <dbReference type="Rhea" id="RHEA-COMP:9672"/>
        <dbReference type="Rhea" id="RHEA-COMP:9708"/>
        <dbReference type="ChEBI" id="CHEBI:30616"/>
        <dbReference type="ChEBI" id="CHEBI:33019"/>
        <dbReference type="ChEBI" id="CHEBI:57762"/>
        <dbReference type="ChEBI" id="CHEBI:78442"/>
        <dbReference type="ChEBI" id="CHEBI:78537"/>
        <dbReference type="ChEBI" id="CHEBI:456215"/>
        <dbReference type="EC" id="6.1.1.9"/>
    </reaction>
</comment>
<dbReference type="GO" id="GO:0006438">
    <property type="term" value="P:valyl-tRNA aminoacylation"/>
    <property type="evidence" value="ECO:0007669"/>
    <property type="project" value="UniProtKB-UniRule"/>
</dbReference>
<dbReference type="SUPFAM" id="SSF46589">
    <property type="entry name" value="tRNA-binding arm"/>
    <property type="match status" value="1"/>
</dbReference>
<dbReference type="PROSITE" id="PS00178">
    <property type="entry name" value="AA_TRNA_LIGASE_I"/>
    <property type="match status" value="1"/>
</dbReference>
<dbReference type="NCBIfam" id="NF004349">
    <property type="entry name" value="PRK05729.1"/>
    <property type="match status" value="1"/>
</dbReference>
<dbReference type="InterPro" id="IPR009080">
    <property type="entry name" value="tRNAsynth_Ia_anticodon-bd"/>
</dbReference>
<comment type="function">
    <text evidence="9">Catalyzes the attachment of valine to tRNA(Val). As ValRS can inadvertently accommodate and process structurally similar amino acids such as threonine, to avoid such errors, it has a 'posttransfer' editing activity that hydrolyzes mischarged Thr-tRNA(Val) in a tRNA-dependent manner.</text>
</comment>
<organism evidence="13">
    <name type="scientific">uncultured Mycoplasmataceae bacterium</name>
    <dbReference type="NCBI Taxonomy" id="300027"/>
    <lineage>
        <taxon>Bacteria</taxon>
        <taxon>Bacillati</taxon>
        <taxon>Mycoplasmatota</taxon>
        <taxon>Mollicutes</taxon>
        <taxon>Mycoplasmataceae</taxon>
        <taxon>environmental samples</taxon>
    </lineage>
</organism>
<feature type="binding site" evidence="9">
    <location>
        <position position="526"/>
    </location>
    <ligand>
        <name>ATP</name>
        <dbReference type="ChEBI" id="CHEBI:30616"/>
    </ligand>
</feature>
<dbReference type="AlphaFoldDB" id="A0A6G9HGM3"/>
<keyword evidence="4 9" id="KW-0067">ATP-binding</keyword>
<feature type="domain" description="Valyl-tRNA synthetase tRNA-binding arm" evidence="12">
    <location>
        <begin position="805"/>
        <end position="862"/>
    </location>
</feature>
<gene>
    <name evidence="9 13" type="primary">valS</name>
    <name evidence="13" type="ORF">PlMoll_0220</name>
</gene>
<comment type="subcellular location">
    <subcellularLocation>
        <location evidence="9">Cytoplasm</location>
    </subcellularLocation>
</comment>
<feature type="domain" description="Aminoacyl-tRNA synthetase class Ia" evidence="10">
    <location>
        <begin position="439"/>
        <end position="561"/>
    </location>
</feature>
<dbReference type="Gene3D" id="3.40.50.620">
    <property type="entry name" value="HUPs"/>
    <property type="match status" value="2"/>
</dbReference>
<feature type="coiled-coil region" evidence="9">
    <location>
        <begin position="802"/>
        <end position="857"/>
    </location>
</feature>
<accession>A0A6G9HGM3</accession>
<evidence type="ECO:0000256" key="9">
    <source>
        <dbReference type="HAMAP-Rule" id="MF_02004"/>
    </source>
</evidence>
<feature type="domain" description="Aminoacyl-tRNA synthetase class Ia" evidence="10">
    <location>
        <begin position="16"/>
        <end position="434"/>
    </location>
</feature>
<keyword evidence="6 9" id="KW-0175">Coiled coil</keyword>
<dbReference type="InterPro" id="IPR002303">
    <property type="entry name" value="Valyl-tRNA_ligase"/>
</dbReference>
<dbReference type="InterPro" id="IPR013155">
    <property type="entry name" value="M/V/L/I-tRNA-synth_anticd-bd"/>
</dbReference>
<dbReference type="EC" id="6.1.1.9" evidence="9"/>
<feature type="short sequence motif" description="'KMSKS' region" evidence="9">
    <location>
        <begin position="523"/>
        <end position="527"/>
    </location>
</feature>
<dbReference type="GO" id="GO:0004832">
    <property type="term" value="F:valine-tRNA ligase activity"/>
    <property type="evidence" value="ECO:0007669"/>
    <property type="project" value="UniProtKB-UniRule"/>
</dbReference>
<dbReference type="CDD" id="cd00817">
    <property type="entry name" value="ValRS_core"/>
    <property type="match status" value="1"/>
</dbReference>
<name>A0A6G9HGM3_9MOLU</name>
<dbReference type="SUPFAM" id="SSF47323">
    <property type="entry name" value="Anticodon-binding domain of a subclass of class I aminoacyl-tRNA synthetases"/>
    <property type="match status" value="1"/>
</dbReference>
<dbReference type="InterPro" id="IPR033705">
    <property type="entry name" value="Anticodon_Ia_Val"/>
</dbReference>
<dbReference type="PANTHER" id="PTHR11946:SF93">
    <property type="entry name" value="VALINE--TRNA LIGASE, CHLOROPLASTIC_MITOCHONDRIAL 2"/>
    <property type="match status" value="1"/>
</dbReference>
<dbReference type="NCBIfam" id="TIGR00422">
    <property type="entry name" value="valS"/>
    <property type="match status" value="1"/>
</dbReference>
<keyword evidence="1 9" id="KW-0963">Cytoplasm</keyword>
<dbReference type="InterPro" id="IPR001412">
    <property type="entry name" value="aa-tRNA-synth_I_CS"/>
</dbReference>
<dbReference type="PANTHER" id="PTHR11946">
    <property type="entry name" value="VALYL-TRNA SYNTHETASES"/>
    <property type="match status" value="1"/>
</dbReference>
<dbReference type="GO" id="GO:0002161">
    <property type="term" value="F:aminoacyl-tRNA deacylase activity"/>
    <property type="evidence" value="ECO:0007669"/>
    <property type="project" value="InterPro"/>
</dbReference>
<dbReference type="InterPro" id="IPR014729">
    <property type="entry name" value="Rossmann-like_a/b/a_fold"/>
</dbReference>
<dbReference type="InterPro" id="IPR009008">
    <property type="entry name" value="Val/Leu/Ile-tRNA-synth_edit"/>
</dbReference>
<dbReference type="SUPFAM" id="SSF52374">
    <property type="entry name" value="Nucleotidylyl transferase"/>
    <property type="match status" value="1"/>
</dbReference>
<dbReference type="Gene3D" id="1.10.287.380">
    <property type="entry name" value="Valyl-tRNA synthetase, C-terminal domain"/>
    <property type="match status" value="1"/>
</dbReference>
<evidence type="ECO:0000259" key="11">
    <source>
        <dbReference type="Pfam" id="PF08264"/>
    </source>
</evidence>
<comment type="similarity">
    <text evidence="9">Belongs to the class-I aminoacyl-tRNA synthetase family. ValS type 1 subfamily.</text>
</comment>
<dbReference type="GO" id="GO:0005524">
    <property type="term" value="F:ATP binding"/>
    <property type="evidence" value="ECO:0007669"/>
    <property type="project" value="UniProtKB-UniRule"/>
</dbReference>
<keyword evidence="3 9" id="KW-0547">Nucleotide-binding</keyword>
<evidence type="ECO:0000256" key="4">
    <source>
        <dbReference type="ARBA" id="ARBA00022840"/>
    </source>
</evidence>
<dbReference type="EMBL" id="MN991199">
    <property type="protein sequence ID" value="QIQ09859.1"/>
    <property type="molecule type" value="Genomic_DNA"/>
</dbReference>
<evidence type="ECO:0000259" key="12">
    <source>
        <dbReference type="Pfam" id="PF10458"/>
    </source>
</evidence>
<evidence type="ECO:0000259" key="10">
    <source>
        <dbReference type="Pfam" id="PF00133"/>
    </source>
</evidence>
<reference evidence="13" key="1">
    <citation type="journal article" date="2020" name="J. ISSAAS">
        <title>Lactobacilli and other gastrointestinal microbiota of Peromyscus leucopus, reservoir host for agents of Lyme disease and other zoonoses in North America.</title>
        <authorList>
            <person name="Milovic A."/>
            <person name="Bassam K."/>
            <person name="Shao H."/>
            <person name="Chatzistamou I."/>
            <person name="Tufts D.M."/>
            <person name="Diuk-Wasser M."/>
            <person name="Barbour A.G."/>
        </authorList>
    </citation>
    <scope>NUCLEOTIDE SEQUENCE</scope>
    <source>
        <strain evidence="13">LL85</strain>
    </source>
</reference>
<comment type="domain">
    <text evidence="9">ValRS has two distinct active sites: one for aminoacylation and one for editing. The misactivated threonine is translocated from the active site to the editing site.</text>
</comment>
<sequence length="862" mass="101839">MQNPNKFDHKKVIEGIYDFWKKNNFFEDHNSSKKPFSIILPPPNVTGHLHLGHAWDGYLQDTIIRYKKLKGFDTIWIPGTDHAGIATQTKYEKLLSYKGIKKENLSEQDFVNQIFKWSKEQAQYIRNQWATMGFALSYQNEIFTLDDFIKKLVRKTFVNLYKNGLIYQDYKLVNWDVKLQTAISDIETIYKPTHSKLYYFKYCLATDQSKYLPIATTRPETMFVDTHVFVNPKDKRYLSFIGKEVINPINNQKLKVLTDSYIDIKFGTGAMKCTPAHDLNDYELAKKHNIKDYHSVIDNDGKLNAYAQSVTKSFKSLDRLEARESIVKEMADRGMLIKAEEYDNEVGYSERTGEVVEQLLSKQWFVKMKPIVKQLAAIQKKSKIKYSFIPPRYKATLNRWLTNINDWCISRQLVWGHQLPVWYKKNSNKIYVGEQQPKDIENYVQEKGVLDTWFSSALWPIACTFENNIELKKFYPISILVTGYDILFFWVARMLFQCSYLTNTIPINKVLLHGLIRDSQNRKMSKSLNNGIDPMDVIEKYGPDALRMFLTSTVSLGEDLRYDEEKINYYDNFFNKIWNAKNFISFNKTNKIEKPVKFNLINSWILSQFNNYLEKISKNMDKYNFVVANKYLVEFIWDIFCNQYIEFSKPLFNDDKYKDETIWTINYIFKNILIILHPHAPFLTENIYQNIYKDKESILCESWPTKFKTTLKKNEINIFIQVFNLVKELRIKHSISKSNIIELNILTTKRLNLNLISEFLNKFNIKINLISKARKNLDWDLITVGDIAVEFKNVFVNKDKLLTDLKHKLELLESELDRSKKILSNKNFLAKAPKEKIQIEQEKYESYKTQFEQVKEEIAKLK</sequence>
<protein>
    <recommendedName>
        <fullName evidence="9">Valine--tRNA ligase</fullName>
        <ecNumber evidence="9">6.1.1.9</ecNumber>
    </recommendedName>
    <alternativeName>
        <fullName evidence="9">Valyl-tRNA synthetase</fullName>
        <shortName evidence="9">ValRS</shortName>
    </alternativeName>
</protein>
<dbReference type="Gene3D" id="1.10.730.10">
    <property type="entry name" value="Isoleucyl-tRNA Synthetase, Domain 1"/>
    <property type="match status" value="1"/>
</dbReference>
<dbReference type="Pfam" id="PF00133">
    <property type="entry name" value="tRNA-synt_1"/>
    <property type="match status" value="2"/>
</dbReference>
<proteinExistence type="inferred from homology"/>
<dbReference type="Pfam" id="PF10458">
    <property type="entry name" value="Val_tRNA-synt_C"/>
    <property type="match status" value="1"/>
</dbReference>
<evidence type="ECO:0000256" key="6">
    <source>
        <dbReference type="ARBA" id="ARBA00023054"/>
    </source>
</evidence>
<evidence type="ECO:0000256" key="7">
    <source>
        <dbReference type="ARBA" id="ARBA00023146"/>
    </source>
</evidence>
<keyword evidence="2 9" id="KW-0436">Ligase</keyword>
<dbReference type="InterPro" id="IPR037118">
    <property type="entry name" value="Val-tRNA_synth_C_sf"/>
</dbReference>